<evidence type="ECO:0000256" key="2">
    <source>
        <dbReference type="ARBA" id="ARBA00004496"/>
    </source>
</evidence>
<sequence length="105" mass="11635">MPSVSFNMGLKLKASEMAAKQKVHLPYMEAQKEEGLVGLNISQGKKIRVGGQIIYTPDEEDDLDDRLVGLNISQGKKIRVGGQIIYTPDEEDDLDDSDPDDDLMI</sequence>
<dbReference type="GO" id="GO:0033588">
    <property type="term" value="C:elongator holoenzyme complex"/>
    <property type="evidence" value="ECO:0007669"/>
    <property type="project" value="InterPro"/>
</dbReference>
<evidence type="ECO:0000256" key="5">
    <source>
        <dbReference type="ARBA" id="ARBA00020264"/>
    </source>
</evidence>
<dbReference type="InterPro" id="IPR019519">
    <property type="entry name" value="Elp5"/>
</dbReference>
<dbReference type="GO" id="GO:0005829">
    <property type="term" value="C:cytosol"/>
    <property type="evidence" value="ECO:0007669"/>
    <property type="project" value="TreeGrafter"/>
</dbReference>
<proteinExistence type="inferred from homology"/>
<evidence type="ECO:0000256" key="6">
    <source>
        <dbReference type="ARBA" id="ARBA00022490"/>
    </source>
</evidence>
<name>A0A1I7ZTT8_9BILA</name>
<keyword evidence="7" id="KW-0819">tRNA processing</keyword>
<comment type="subcellular location">
    <subcellularLocation>
        <location evidence="2">Cytoplasm</location>
    </subcellularLocation>
    <subcellularLocation>
        <location evidence="1">Nucleus</location>
    </subcellularLocation>
</comment>
<dbReference type="GO" id="GO:0002098">
    <property type="term" value="P:tRNA wobble uridine modification"/>
    <property type="evidence" value="ECO:0007669"/>
    <property type="project" value="InterPro"/>
</dbReference>
<dbReference type="AlphaFoldDB" id="A0A1I7ZTT8"/>
<keyword evidence="6" id="KW-0963">Cytoplasm</keyword>
<comment type="similarity">
    <text evidence="4">Belongs to the ELP5 family.</text>
</comment>
<dbReference type="GO" id="GO:0000049">
    <property type="term" value="F:tRNA binding"/>
    <property type="evidence" value="ECO:0007669"/>
    <property type="project" value="TreeGrafter"/>
</dbReference>
<keyword evidence="8" id="KW-0539">Nucleus</keyword>
<evidence type="ECO:0000256" key="8">
    <source>
        <dbReference type="ARBA" id="ARBA00023242"/>
    </source>
</evidence>
<evidence type="ECO:0000313" key="9">
    <source>
        <dbReference type="Proteomes" id="UP000095287"/>
    </source>
</evidence>
<accession>A0A1I7ZTT8</accession>
<dbReference type="Proteomes" id="UP000095287">
    <property type="component" value="Unplaced"/>
</dbReference>
<dbReference type="PANTHER" id="PTHR15641">
    <property type="entry name" value="ELONGATOR COMPLEX PROTEIN 5"/>
    <property type="match status" value="1"/>
</dbReference>
<keyword evidence="9" id="KW-1185">Reference proteome</keyword>
<evidence type="ECO:0000256" key="4">
    <source>
        <dbReference type="ARBA" id="ARBA00009567"/>
    </source>
</evidence>
<dbReference type="WBParaSite" id="L893_g29543.t2">
    <property type="protein sequence ID" value="L893_g29543.t2"/>
    <property type="gene ID" value="L893_g29543"/>
</dbReference>
<dbReference type="UniPathway" id="UPA00988"/>
<protein>
    <recommendedName>
        <fullName evidence="5">Elongator complex protein 5</fullName>
    </recommendedName>
</protein>
<evidence type="ECO:0000256" key="3">
    <source>
        <dbReference type="ARBA" id="ARBA00005043"/>
    </source>
</evidence>
<comment type="pathway">
    <text evidence="3">tRNA modification; 5-methoxycarbonylmethyl-2-thiouridine-tRNA biosynthesis.</text>
</comment>
<reference evidence="10" key="1">
    <citation type="submission" date="2016-11" db="UniProtKB">
        <authorList>
            <consortium name="WormBaseParasite"/>
        </authorList>
    </citation>
    <scope>IDENTIFICATION</scope>
</reference>
<dbReference type="GO" id="GO:0005634">
    <property type="term" value="C:nucleus"/>
    <property type="evidence" value="ECO:0007669"/>
    <property type="project" value="UniProtKB-SubCell"/>
</dbReference>
<evidence type="ECO:0000313" key="10">
    <source>
        <dbReference type="WBParaSite" id="L893_g29543.t2"/>
    </source>
</evidence>
<evidence type="ECO:0000256" key="7">
    <source>
        <dbReference type="ARBA" id="ARBA00022694"/>
    </source>
</evidence>
<evidence type="ECO:0000256" key="1">
    <source>
        <dbReference type="ARBA" id="ARBA00004123"/>
    </source>
</evidence>
<organism evidence="9 10">
    <name type="scientific">Steinernema glaseri</name>
    <dbReference type="NCBI Taxonomy" id="37863"/>
    <lineage>
        <taxon>Eukaryota</taxon>
        <taxon>Metazoa</taxon>
        <taxon>Ecdysozoa</taxon>
        <taxon>Nematoda</taxon>
        <taxon>Chromadorea</taxon>
        <taxon>Rhabditida</taxon>
        <taxon>Tylenchina</taxon>
        <taxon>Panagrolaimomorpha</taxon>
        <taxon>Strongyloidoidea</taxon>
        <taxon>Steinernematidae</taxon>
        <taxon>Steinernema</taxon>
    </lineage>
</organism>
<dbReference type="PANTHER" id="PTHR15641:SF1">
    <property type="entry name" value="ELONGATOR COMPLEX PROTEIN 5"/>
    <property type="match status" value="1"/>
</dbReference>